<evidence type="ECO:0000313" key="6">
    <source>
        <dbReference type="EMBL" id="NDU96570.1"/>
    </source>
</evidence>
<name>A0A6L9L843_9BACT</name>
<dbReference type="GO" id="GO:0004540">
    <property type="term" value="F:RNA nuclease activity"/>
    <property type="evidence" value="ECO:0007669"/>
    <property type="project" value="InterPro"/>
</dbReference>
<accession>A0A6L9L843</accession>
<evidence type="ECO:0000256" key="5">
    <source>
        <dbReference type="ARBA" id="ARBA00022801"/>
    </source>
</evidence>
<keyword evidence="2" id="KW-1277">Toxin-antitoxin system</keyword>
<evidence type="ECO:0000256" key="4">
    <source>
        <dbReference type="ARBA" id="ARBA00022741"/>
    </source>
</evidence>
<evidence type="ECO:0000256" key="2">
    <source>
        <dbReference type="ARBA" id="ARBA00022649"/>
    </source>
</evidence>
<dbReference type="AlphaFoldDB" id="A0A6L9L843"/>
<evidence type="ECO:0000313" key="7">
    <source>
        <dbReference type="Proteomes" id="UP000474175"/>
    </source>
</evidence>
<dbReference type="InterPro" id="IPR051813">
    <property type="entry name" value="HepT_RNase_toxin"/>
</dbReference>
<dbReference type="InterPro" id="IPR008201">
    <property type="entry name" value="HepT-like"/>
</dbReference>
<dbReference type="GO" id="GO:0016787">
    <property type="term" value="F:hydrolase activity"/>
    <property type="evidence" value="ECO:0007669"/>
    <property type="project" value="UniProtKB-KW"/>
</dbReference>
<keyword evidence="7" id="KW-1185">Reference proteome</keyword>
<reference evidence="6 7" key="1">
    <citation type="submission" date="2020-02" db="EMBL/GenBank/DDBJ databases">
        <title>Draft genome sequence of two Spirosoma agri KCTC 52727 and Spirosoma terrae KCTC 52035.</title>
        <authorList>
            <person name="Rojas J."/>
            <person name="Ambika Manirajan B."/>
            <person name="Suarez C."/>
            <person name="Ratering S."/>
            <person name="Schnell S."/>
        </authorList>
    </citation>
    <scope>NUCLEOTIDE SEQUENCE [LARGE SCALE GENOMIC DNA]</scope>
    <source>
        <strain evidence="6 7">KCTC 52035</strain>
    </source>
</reference>
<sequence length="147" mass="17340">MQSRHKTDLVYCLRILEAIGKINVYASGFSDPFVFFEANDQRDFNASLLQLLHIGEQVNRLSDMTKERYQQIPWTKIRAFRNIVAHDYVGVDKLIVFQTIVIQLPQLKQAIQDIIRTEIDQNGFDEAEYQLSKVSEFYRHIDFNQIR</sequence>
<gene>
    <name evidence="6" type="ORF">GK108_16940</name>
</gene>
<comment type="caution">
    <text evidence="6">The sequence shown here is derived from an EMBL/GenBank/DDBJ whole genome shotgun (WGS) entry which is preliminary data.</text>
</comment>
<protein>
    <submittedName>
        <fullName evidence="6">DUF86 domain-containing protein</fullName>
    </submittedName>
</protein>
<keyword evidence="5" id="KW-0378">Hydrolase</keyword>
<dbReference type="PANTHER" id="PTHR34139:SF1">
    <property type="entry name" value="RNASE MJ1380-RELATED"/>
    <property type="match status" value="1"/>
</dbReference>
<dbReference type="Pfam" id="PF01934">
    <property type="entry name" value="HepT-like"/>
    <property type="match status" value="1"/>
</dbReference>
<proteinExistence type="predicted"/>
<dbReference type="Proteomes" id="UP000474175">
    <property type="component" value="Unassembled WGS sequence"/>
</dbReference>
<dbReference type="GO" id="GO:0000166">
    <property type="term" value="F:nucleotide binding"/>
    <property type="evidence" value="ECO:0007669"/>
    <property type="project" value="UniProtKB-KW"/>
</dbReference>
<dbReference type="PANTHER" id="PTHR34139">
    <property type="entry name" value="UPF0331 PROTEIN MJ0127"/>
    <property type="match status" value="1"/>
</dbReference>
<dbReference type="GO" id="GO:0110001">
    <property type="term" value="C:toxin-antitoxin complex"/>
    <property type="evidence" value="ECO:0007669"/>
    <property type="project" value="InterPro"/>
</dbReference>
<keyword evidence="4" id="KW-0547">Nucleotide-binding</keyword>
<dbReference type="RefSeq" id="WP_163950976.1">
    <property type="nucleotide sequence ID" value="NZ_JAAFZH010000007.1"/>
</dbReference>
<dbReference type="EMBL" id="JAAFZH010000007">
    <property type="protein sequence ID" value="NDU96570.1"/>
    <property type="molecule type" value="Genomic_DNA"/>
</dbReference>
<keyword evidence="1" id="KW-0597">Phosphoprotein</keyword>
<organism evidence="6 7">
    <name type="scientific">Spirosoma terrae</name>
    <dbReference type="NCBI Taxonomy" id="1968276"/>
    <lineage>
        <taxon>Bacteria</taxon>
        <taxon>Pseudomonadati</taxon>
        <taxon>Bacteroidota</taxon>
        <taxon>Cytophagia</taxon>
        <taxon>Cytophagales</taxon>
        <taxon>Cytophagaceae</taxon>
        <taxon>Spirosoma</taxon>
    </lineage>
</organism>
<evidence type="ECO:0000256" key="1">
    <source>
        <dbReference type="ARBA" id="ARBA00022553"/>
    </source>
</evidence>
<keyword evidence="3" id="KW-0540">Nuclease</keyword>
<evidence type="ECO:0000256" key="3">
    <source>
        <dbReference type="ARBA" id="ARBA00022722"/>
    </source>
</evidence>